<organism evidence="2">
    <name type="scientific">Glycine max</name>
    <name type="common">Soybean</name>
    <name type="synonym">Glycine hispida</name>
    <dbReference type="NCBI Taxonomy" id="3847"/>
    <lineage>
        <taxon>Eukaryota</taxon>
        <taxon>Viridiplantae</taxon>
        <taxon>Streptophyta</taxon>
        <taxon>Embryophyta</taxon>
        <taxon>Tracheophyta</taxon>
        <taxon>Spermatophyta</taxon>
        <taxon>Magnoliopsida</taxon>
        <taxon>eudicotyledons</taxon>
        <taxon>Gunneridae</taxon>
        <taxon>Pentapetalae</taxon>
        <taxon>rosids</taxon>
        <taxon>fabids</taxon>
        <taxon>Fabales</taxon>
        <taxon>Fabaceae</taxon>
        <taxon>Papilionoideae</taxon>
        <taxon>50 kb inversion clade</taxon>
        <taxon>NPAAA clade</taxon>
        <taxon>indigoferoid/millettioid clade</taxon>
        <taxon>Phaseoleae</taxon>
        <taxon>Glycine</taxon>
        <taxon>Glycine subgen. Soja</taxon>
    </lineage>
</organism>
<dbReference type="InterPro" id="IPR051283">
    <property type="entry name" value="Sec_Metabolite_Acyltrans"/>
</dbReference>
<dbReference type="GO" id="GO:0016740">
    <property type="term" value="F:transferase activity"/>
    <property type="evidence" value="ECO:0007669"/>
    <property type="project" value="UniProtKB-KW"/>
</dbReference>
<evidence type="ECO:0000256" key="1">
    <source>
        <dbReference type="ARBA" id="ARBA00022679"/>
    </source>
</evidence>
<keyword evidence="1 2" id="KW-0808">Transferase</keyword>
<dbReference type="EMBL" id="DQ336955">
    <property type="protein sequence ID" value="ABC47862.1"/>
    <property type="molecule type" value="Genomic_DNA"/>
</dbReference>
<name>Q00M70_SOYBN</name>
<dbReference type="PANTHER" id="PTHR31896:SF12">
    <property type="entry name" value="HXXXD-TYPE ACYL-TRANSFERASE FAMILY PROTEIN"/>
    <property type="match status" value="1"/>
</dbReference>
<dbReference type="InterPro" id="IPR023213">
    <property type="entry name" value="CAT-like_dom_sf"/>
</dbReference>
<accession>Q00M70</accession>
<reference evidence="2" key="1">
    <citation type="journal article" date="2006" name="Genetics">
        <title>Sequence conservation of homeologous bacterial artificial chromosomes and transcription of homeologous genes in soybean (Glycine max L. Merr.).</title>
        <authorList>
            <person name="Schlueter J.A."/>
            <person name="Scheffler B.E."/>
            <person name="Schlueter S.D."/>
            <person name="Shoemaker R.C."/>
        </authorList>
    </citation>
    <scope>NUCLEOTIDE SEQUENCE</scope>
</reference>
<dbReference type="AlphaFoldDB" id="Q00M70"/>
<proteinExistence type="predicted"/>
<sequence>MKPQHPNEVPNQIWNLTDWDIAMLSTNYIQKGLLFKKPATLVDQQDFMENLLEKLKRSLSLTLSHFYPLALLTSHSFVQPLFDQHKALNHDDYTMPLLSIQVTELVDAVFIGCSMNHVIGHATDVPIDNRWFPKDCAPPINLPFKHHDEIISRYETPLLR</sequence>
<evidence type="ECO:0000313" key="2">
    <source>
        <dbReference type="EMBL" id="ABC47862.1"/>
    </source>
</evidence>
<dbReference type="Pfam" id="PF02458">
    <property type="entry name" value="Transferase"/>
    <property type="match status" value="1"/>
</dbReference>
<dbReference type="PANTHER" id="PTHR31896">
    <property type="entry name" value="FAMILY REGULATORY PROTEIN, PUTATIVE (AFU_ORTHOLOGUE AFUA_3G14730)-RELATED"/>
    <property type="match status" value="1"/>
</dbReference>
<dbReference type="Gene3D" id="3.30.559.10">
    <property type="entry name" value="Chloramphenicol acetyltransferase-like domain"/>
    <property type="match status" value="2"/>
</dbReference>
<dbReference type="ExpressionAtlas" id="Q00M70">
    <property type="expression patterns" value="baseline"/>
</dbReference>
<protein>
    <submittedName>
        <fullName evidence="2">N-hydroxycinnamoyl/benzoyltransferase 3</fullName>
    </submittedName>
</protein>